<evidence type="ECO:0000313" key="1">
    <source>
        <dbReference type="EMBL" id="GER85834.1"/>
    </source>
</evidence>
<keyword evidence="2" id="KW-1185">Reference proteome</keyword>
<dbReference type="AlphaFoldDB" id="A0A5J4KB81"/>
<protein>
    <submittedName>
        <fullName evidence="1">Uncharacterized protein</fullName>
    </submittedName>
</protein>
<gene>
    <name evidence="1" type="ORF">KTAU_44680</name>
</gene>
<proteinExistence type="predicted"/>
<evidence type="ECO:0000313" key="2">
    <source>
        <dbReference type="Proteomes" id="UP000334820"/>
    </source>
</evidence>
<sequence>MGGSKSTSTFQRRYALGNAFMIEEKDPMSPKEDGLEKRIF</sequence>
<accession>A0A5J4KB81</accession>
<dbReference type="EMBL" id="BKZV01000013">
    <property type="protein sequence ID" value="GER85834.1"/>
    <property type="molecule type" value="Genomic_DNA"/>
</dbReference>
<comment type="caution">
    <text evidence="1">The sequence shown here is derived from an EMBL/GenBank/DDBJ whole genome shotgun (WGS) entry which is preliminary data.</text>
</comment>
<organism evidence="1 2">
    <name type="scientific">Thermogemmatispora aurantia</name>
    <dbReference type="NCBI Taxonomy" id="2045279"/>
    <lineage>
        <taxon>Bacteria</taxon>
        <taxon>Bacillati</taxon>
        <taxon>Chloroflexota</taxon>
        <taxon>Ktedonobacteria</taxon>
        <taxon>Thermogemmatisporales</taxon>
        <taxon>Thermogemmatisporaceae</taxon>
        <taxon>Thermogemmatispora</taxon>
    </lineage>
</organism>
<dbReference type="Proteomes" id="UP000334820">
    <property type="component" value="Unassembled WGS sequence"/>
</dbReference>
<reference evidence="1 2" key="1">
    <citation type="journal article" date="2019" name="Int. J. Syst. Evol. Microbiol.">
        <title>Thermogemmatispora aurantia sp. nov. and Thermogemmatispora argillosa sp. nov., within the class Ktedonobacteria, and emended description of the genus Thermogemmatispora.</title>
        <authorList>
            <person name="Zheng Y."/>
            <person name="Wang C.M."/>
            <person name="Sakai Y."/>
            <person name="Abe K."/>
            <person name="Yokota A."/>
            <person name="Yabe S."/>
        </authorList>
    </citation>
    <scope>NUCLEOTIDE SEQUENCE [LARGE SCALE GENOMIC DNA]</scope>
    <source>
        <strain evidence="1 2">A1-2</strain>
    </source>
</reference>
<name>A0A5J4KB81_9CHLR</name>